<accession>A0A9D4PYK3</accession>
<comment type="caution">
    <text evidence="1">The sequence shown here is derived from an EMBL/GenBank/DDBJ whole genome shotgun (WGS) entry which is preliminary data.</text>
</comment>
<organism evidence="1 2">
    <name type="scientific">Rhipicephalus sanguineus</name>
    <name type="common">Brown dog tick</name>
    <name type="synonym">Ixodes sanguineus</name>
    <dbReference type="NCBI Taxonomy" id="34632"/>
    <lineage>
        <taxon>Eukaryota</taxon>
        <taxon>Metazoa</taxon>
        <taxon>Ecdysozoa</taxon>
        <taxon>Arthropoda</taxon>
        <taxon>Chelicerata</taxon>
        <taxon>Arachnida</taxon>
        <taxon>Acari</taxon>
        <taxon>Parasitiformes</taxon>
        <taxon>Ixodida</taxon>
        <taxon>Ixodoidea</taxon>
        <taxon>Ixodidae</taxon>
        <taxon>Rhipicephalinae</taxon>
        <taxon>Rhipicephalus</taxon>
        <taxon>Rhipicephalus</taxon>
    </lineage>
</organism>
<evidence type="ECO:0000313" key="1">
    <source>
        <dbReference type="EMBL" id="KAH7961298.1"/>
    </source>
</evidence>
<keyword evidence="2" id="KW-1185">Reference proteome</keyword>
<dbReference type="AlphaFoldDB" id="A0A9D4PYK3"/>
<dbReference type="Proteomes" id="UP000821837">
    <property type="component" value="Chromosome 3"/>
</dbReference>
<protein>
    <submittedName>
        <fullName evidence="1">Uncharacterized protein</fullName>
    </submittedName>
</protein>
<evidence type="ECO:0000313" key="2">
    <source>
        <dbReference type="Proteomes" id="UP000821837"/>
    </source>
</evidence>
<gene>
    <name evidence="1" type="ORF">HPB52_007072</name>
</gene>
<reference evidence="1" key="2">
    <citation type="submission" date="2021-09" db="EMBL/GenBank/DDBJ databases">
        <authorList>
            <person name="Jia N."/>
            <person name="Wang J."/>
            <person name="Shi W."/>
            <person name="Du L."/>
            <person name="Sun Y."/>
            <person name="Zhan W."/>
            <person name="Jiang J."/>
            <person name="Wang Q."/>
            <person name="Zhang B."/>
            <person name="Ji P."/>
            <person name="Sakyi L.B."/>
            <person name="Cui X."/>
            <person name="Yuan T."/>
            <person name="Jiang B."/>
            <person name="Yang W."/>
            <person name="Lam T.T.-Y."/>
            <person name="Chang Q."/>
            <person name="Ding S."/>
            <person name="Wang X."/>
            <person name="Zhu J."/>
            <person name="Ruan X."/>
            <person name="Zhao L."/>
            <person name="Wei J."/>
            <person name="Que T."/>
            <person name="Du C."/>
            <person name="Cheng J."/>
            <person name="Dai P."/>
            <person name="Han X."/>
            <person name="Huang E."/>
            <person name="Gao Y."/>
            <person name="Liu J."/>
            <person name="Shao H."/>
            <person name="Ye R."/>
            <person name="Li L."/>
            <person name="Wei W."/>
            <person name="Wang X."/>
            <person name="Wang C."/>
            <person name="Huo Q."/>
            <person name="Li W."/>
            <person name="Guo W."/>
            <person name="Chen H."/>
            <person name="Chen S."/>
            <person name="Zhou L."/>
            <person name="Zhou L."/>
            <person name="Ni X."/>
            <person name="Tian J."/>
            <person name="Zhou Y."/>
            <person name="Sheng Y."/>
            <person name="Liu T."/>
            <person name="Pan Y."/>
            <person name="Xia L."/>
            <person name="Li J."/>
            <person name="Zhao F."/>
            <person name="Cao W."/>
        </authorList>
    </citation>
    <scope>NUCLEOTIDE SEQUENCE</scope>
    <source>
        <strain evidence="1">Rsan-2018</strain>
        <tissue evidence="1">Larvae</tissue>
    </source>
</reference>
<name>A0A9D4PYK3_RHISA</name>
<proteinExistence type="predicted"/>
<reference evidence="1" key="1">
    <citation type="journal article" date="2020" name="Cell">
        <title>Large-Scale Comparative Analyses of Tick Genomes Elucidate Their Genetic Diversity and Vector Capacities.</title>
        <authorList>
            <consortium name="Tick Genome and Microbiome Consortium (TIGMIC)"/>
            <person name="Jia N."/>
            <person name="Wang J."/>
            <person name="Shi W."/>
            <person name="Du L."/>
            <person name="Sun Y."/>
            <person name="Zhan W."/>
            <person name="Jiang J.F."/>
            <person name="Wang Q."/>
            <person name="Zhang B."/>
            <person name="Ji P."/>
            <person name="Bell-Sakyi L."/>
            <person name="Cui X.M."/>
            <person name="Yuan T.T."/>
            <person name="Jiang B.G."/>
            <person name="Yang W.F."/>
            <person name="Lam T.T."/>
            <person name="Chang Q.C."/>
            <person name="Ding S.J."/>
            <person name="Wang X.J."/>
            <person name="Zhu J.G."/>
            <person name="Ruan X.D."/>
            <person name="Zhao L."/>
            <person name="Wei J.T."/>
            <person name="Ye R.Z."/>
            <person name="Que T.C."/>
            <person name="Du C.H."/>
            <person name="Zhou Y.H."/>
            <person name="Cheng J.X."/>
            <person name="Dai P.F."/>
            <person name="Guo W.B."/>
            <person name="Han X.H."/>
            <person name="Huang E.J."/>
            <person name="Li L.F."/>
            <person name="Wei W."/>
            <person name="Gao Y.C."/>
            <person name="Liu J.Z."/>
            <person name="Shao H.Z."/>
            <person name="Wang X."/>
            <person name="Wang C.C."/>
            <person name="Yang T.C."/>
            <person name="Huo Q.B."/>
            <person name="Li W."/>
            <person name="Chen H.Y."/>
            <person name="Chen S.E."/>
            <person name="Zhou L.G."/>
            <person name="Ni X.B."/>
            <person name="Tian J.H."/>
            <person name="Sheng Y."/>
            <person name="Liu T."/>
            <person name="Pan Y.S."/>
            <person name="Xia L.Y."/>
            <person name="Li J."/>
            <person name="Zhao F."/>
            <person name="Cao W.C."/>
        </authorList>
    </citation>
    <scope>NUCLEOTIDE SEQUENCE</scope>
    <source>
        <strain evidence="1">Rsan-2018</strain>
    </source>
</reference>
<sequence>MLTDETRFRPTRLHSSAWDQCKTRTHRCKPLEAKQRFRAAMAKMRLQILKAWGVHEPEKGFQIRRFPKADLDDLSIAVRDEAAVCTVLDVLDSYSRASGARPRAGTPSSFYAEAANTLSKLQRVDPDYDVVEVQLQEIY</sequence>
<dbReference type="EMBL" id="JABSTV010001249">
    <property type="protein sequence ID" value="KAH7961298.1"/>
    <property type="molecule type" value="Genomic_DNA"/>
</dbReference>